<name>A0ABQ6M8X2_9STRA</name>
<dbReference type="InterPro" id="IPR002048">
    <property type="entry name" value="EF_hand_dom"/>
</dbReference>
<comment type="caution">
    <text evidence="4">The sequence shown here is derived from an EMBL/GenBank/DDBJ whole genome shotgun (WGS) entry which is preliminary data.</text>
</comment>
<dbReference type="Pfam" id="PF13499">
    <property type="entry name" value="EF-hand_7"/>
    <property type="match status" value="2"/>
</dbReference>
<protein>
    <recommendedName>
        <fullName evidence="3">EF-hand domain-containing protein</fullName>
    </recommendedName>
</protein>
<dbReference type="InterPro" id="IPR050145">
    <property type="entry name" value="Centrin_CML-like"/>
</dbReference>
<keyword evidence="1" id="KW-0677">Repeat</keyword>
<dbReference type="PROSITE" id="PS00018">
    <property type="entry name" value="EF_HAND_1"/>
    <property type="match status" value="4"/>
</dbReference>
<feature type="domain" description="EF-hand" evidence="3">
    <location>
        <begin position="139"/>
        <end position="174"/>
    </location>
</feature>
<reference evidence="4 5" key="1">
    <citation type="journal article" date="2023" name="Commun. Biol.">
        <title>Genome analysis of Parmales, the sister group of diatoms, reveals the evolutionary specialization of diatoms from phago-mixotrophs to photoautotrophs.</title>
        <authorList>
            <person name="Ban H."/>
            <person name="Sato S."/>
            <person name="Yoshikawa S."/>
            <person name="Yamada K."/>
            <person name="Nakamura Y."/>
            <person name="Ichinomiya M."/>
            <person name="Sato N."/>
            <person name="Blanc-Mathieu R."/>
            <person name="Endo H."/>
            <person name="Kuwata A."/>
            <person name="Ogata H."/>
        </authorList>
    </citation>
    <scope>NUCLEOTIDE SEQUENCE [LARGE SCALE GENOMIC DNA]</scope>
</reference>
<evidence type="ECO:0000256" key="2">
    <source>
        <dbReference type="ARBA" id="ARBA00022837"/>
    </source>
</evidence>
<dbReference type="PROSITE" id="PS50222">
    <property type="entry name" value="EF_HAND_2"/>
    <property type="match status" value="4"/>
</dbReference>
<proteinExistence type="predicted"/>
<evidence type="ECO:0000313" key="4">
    <source>
        <dbReference type="EMBL" id="GMI21768.1"/>
    </source>
</evidence>
<dbReference type="SUPFAM" id="SSF47473">
    <property type="entry name" value="EF-hand"/>
    <property type="match status" value="2"/>
</dbReference>
<gene>
    <name evidence="4" type="ORF">TeGR_g5734</name>
</gene>
<feature type="domain" description="EF-hand" evidence="3">
    <location>
        <begin position="34"/>
        <end position="69"/>
    </location>
</feature>
<evidence type="ECO:0000313" key="5">
    <source>
        <dbReference type="Proteomes" id="UP001165060"/>
    </source>
</evidence>
<dbReference type="SMART" id="SM00054">
    <property type="entry name" value="EFh"/>
    <property type="match status" value="5"/>
</dbReference>
<feature type="domain" description="EF-hand" evidence="3">
    <location>
        <begin position="1"/>
        <end position="31"/>
    </location>
</feature>
<dbReference type="Proteomes" id="UP001165060">
    <property type="component" value="Unassembled WGS sequence"/>
</dbReference>
<feature type="domain" description="EF-hand" evidence="3">
    <location>
        <begin position="103"/>
        <end position="138"/>
    </location>
</feature>
<organism evidence="4 5">
    <name type="scientific">Tetraparma gracilis</name>
    <dbReference type="NCBI Taxonomy" id="2962635"/>
    <lineage>
        <taxon>Eukaryota</taxon>
        <taxon>Sar</taxon>
        <taxon>Stramenopiles</taxon>
        <taxon>Ochrophyta</taxon>
        <taxon>Bolidophyceae</taxon>
        <taxon>Parmales</taxon>
        <taxon>Triparmaceae</taxon>
        <taxon>Tetraparma</taxon>
    </lineage>
</organism>
<evidence type="ECO:0000259" key="3">
    <source>
        <dbReference type="PROSITE" id="PS50222"/>
    </source>
</evidence>
<keyword evidence="5" id="KW-1185">Reference proteome</keyword>
<dbReference type="PANTHER" id="PTHR23050">
    <property type="entry name" value="CALCIUM BINDING PROTEIN"/>
    <property type="match status" value="1"/>
</dbReference>
<keyword evidence="2" id="KW-0106">Calcium</keyword>
<feature type="non-terminal residue" evidence="4">
    <location>
        <position position="1"/>
    </location>
</feature>
<accession>A0ABQ6M8X2</accession>
<dbReference type="EMBL" id="BRYB01002559">
    <property type="protein sequence ID" value="GMI21768.1"/>
    <property type="molecule type" value="Genomic_DNA"/>
</dbReference>
<dbReference type="InterPro" id="IPR018247">
    <property type="entry name" value="EF_Hand_1_Ca_BS"/>
</dbReference>
<sequence>VSFLFDQADADGNGVLDRAEFKAVFVALKSELGLSNKAIKQIMAEADENSDGVIEYREFVPIAVDVINVIEAKREFEERKAADAEDAVEDAKDFLLHGMPRETLESMLKGAFLKADKDGSGYLDRKEFKECLRGSGLGFTKKEVNIMMSEVDLDGDGRITYQEFVPLCFNMLADMMADKMKAPSSENEEAIRTYLEELFQGSSAEEGSTMIHKAVAVAILRDGDLGLTRVQIAAIMSEISIDKHDNLDYVALSAAAAGVLSSLTNVEAQRALADQVEASREQEGYGLVFGMGQEQVRELLDGAFRAADADGSGLLPVQTVAEVAVAQLPLDGPQLQAVMSLAAPDDDGNVWYDDVSDWAFHTLEYLASGQHAVLSPRD</sequence>
<evidence type="ECO:0000256" key="1">
    <source>
        <dbReference type="ARBA" id="ARBA00022737"/>
    </source>
</evidence>
<dbReference type="InterPro" id="IPR011992">
    <property type="entry name" value="EF-hand-dom_pair"/>
</dbReference>
<dbReference type="Gene3D" id="1.10.238.10">
    <property type="entry name" value="EF-hand"/>
    <property type="match status" value="3"/>
</dbReference>